<dbReference type="InterPro" id="IPR011037">
    <property type="entry name" value="Pyrv_Knase-like_insert_dom_sf"/>
</dbReference>
<dbReference type="PANTHER" id="PTHR36930">
    <property type="entry name" value="METAL-SULFUR CLUSTER BIOSYNTHESIS PROTEINS YUAD-RELATED"/>
    <property type="match status" value="1"/>
</dbReference>
<organism evidence="2 3">
    <name type="scientific">Boseongicola aestuarii</name>
    <dbReference type="NCBI Taxonomy" id="1470561"/>
    <lineage>
        <taxon>Bacteria</taxon>
        <taxon>Pseudomonadati</taxon>
        <taxon>Pseudomonadota</taxon>
        <taxon>Alphaproteobacteria</taxon>
        <taxon>Rhodobacterales</taxon>
        <taxon>Paracoccaceae</taxon>
        <taxon>Boseongicola</taxon>
    </lineage>
</organism>
<accession>A0A238IWN0</accession>
<dbReference type="Pfam" id="PF03473">
    <property type="entry name" value="MOSC"/>
    <property type="match status" value="1"/>
</dbReference>
<dbReference type="PROSITE" id="PS51340">
    <property type="entry name" value="MOSC"/>
    <property type="match status" value="1"/>
</dbReference>
<dbReference type="AlphaFoldDB" id="A0A238IWN0"/>
<dbReference type="Gene3D" id="2.40.33.20">
    <property type="entry name" value="PK beta-barrel domain-like"/>
    <property type="match status" value="1"/>
</dbReference>
<dbReference type="GO" id="GO:0030151">
    <property type="term" value="F:molybdenum ion binding"/>
    <property type="evidence" value="ECO:0007669"/>
    <property type="project" value="InterPro"/>
</dbReference>
<feature type="domain" description="MOSC" evidence="1">
    <location>
        <begin position="32"/>
        <end position="157"/>
    </location>
</feature>
<proteinExistence type="predicted"/>
<dbReference type="SUPFAM" id="SSF50800">
    <property type="entry name" value="PK beta-barrel domain-like"/>
    <property type="match status" value="1"/>
</dbReference>
<name>A0A238IWN0_9RHOB</name>
<dbReference type="PANTHER" id="PTHR36930:SF1">
    <property type="entry name" value="MOSC DOMAIN-CONTAINING PROTEIN"/>
    <property type="match status" value="1"/>
</dbReference>
<dbReference type="GO" id="GO:0030170">
    <property type="term" value="F:pyridoxal phosphate binding"/>
    <property type="evidence" value="ECO:0007669"/>
    <property type="project" value="InterPro"/>
</dbReference>
<dbReference type="InterPro" id="IPR052716">
    <property type="entry name" value="MOSC_domain"/>
</dbReference>
<evidence type="ECO:0000259" key="1">
    <source>
        <dbReference type="PROSITE" id="PS51340"/>
    </source>
</evidence>
<keyword evidence="3" id="KW-1185">Reference proteome</keyword>
<evidence type="ECO:0000313" key="3">
    <source>
        <dbReference type="Proteomes" id="UP000201838"/>
    </source>
</evidence>
<sequence>MIGGDLGAMMARHARPGRVDAIFIRPARRGPIQALTSVRIASDGLNGDHARAGKRAVTLIQSEHLPVISALLANQEIDPGMLRRNIVVSGINLLALRAIRIQIDDCILHIHGPCPPCSRMEESFGPGGYSAVRGHGGVYAEVLVPGQISIGSTIARCMTE</sequence>
<evidence type="ECO:0000313" key="2">
    <source>
        <dbReference type="EMBL" id="SMX22150.1"/>
    </source>
</evidence>
<reference evidence="2 3" key="1">
    <citation type="submission" date="2017-05" db="EMBL/GenBank/DDBJ databases">
        <authorList>
            <person name="Song R."/>
            <person name="Chenine A.L."/>
            <person name="Ruprecht R.M."/>
        </authorList>
    </citation>
    <scope>NUCLEOTIDE SEQUENCE [LARGE SCALE GENOMIC DNA]</scope>
    <source>
        <strain evidence="2 3">CECT 8489</strain>
    </source>
</reference>
<gene>
    <name evidence="2" type="ORF">BOA8489_00240</name>
</gene>
<dbReference type="EMBL" id="FXXQ01000001">
    <property type="protein sequence ID" value="SMX22150.1"/>
    <property type="molecule type" value="Genomic_DNA"/>
</dbReference>
<protein>
    <submittedName>
        <fullName evidence="2">MOSC domain protein</fullName>
    </submittedName>
</protein>
<dbReference type="RefSeq" id="WP_306345736.1">
    <property type="nucleotide sequence ID" value="NZ_FXXQ01000001.1"/>
</dbReference>
<dbReference type="Proteomes" id="UP000201838">
    <property type="component" value="Unassembled WGS sequence"/>
</dbReference>
<dbReference type="GO" id="GO:0003824">
    <property type="term" value="F:catalytic activity"/>
    <property type="evidence" value="ECO:0007669"/>
    <property type="project" value="InterPro"/>
</dbReference>
<dbReference type="InterPro" id="IPR005302">
    <property type="entry name" value="MoCF_Sase_C"/>
</dbReference>